<evidence type="ECO:0000256" key="6">
    <source>
        <dbReference type="ARBA" id="ARBA00022832"/>
    </source>
</evidence>
<dbReference type="EC" id="3.1.2.22" evidence="2"/>
<dbReference type="EMBL" id="JABCKI010005715">
    <property type="protein sequence ID" value="KAG5639691.1"/>
    <property type="molecule type" value="Genomic_DNA"/>
</dbReference>
<comment type="function">
    <text evidence="7">Hydrolyzes fatty acids from S-acylated cysteine residues in proteins with a strong preference for palmitoylated G-alpha proteins over other acyl substrates. Mediates the deacylation of G-alpha proteins such as GPA1 in vivo, but has weak or no activity toward palmitoylated Ras proteins. Has weak lysophospholipase activity in vitro; however such activity may not exist in vivo.</text>
</comment>
<accession>A0A9P7K9B6</accession>
<evidence type="ECO:0000256" key="5">
    <source>
        <dbReference type="ARBA" id="ARBA00022801"/>
    </source>
</evidence>
<feature type="domain" description="Phospholipase/carboxylesterase/thioesterase" evidence="10">
    <location>
        <begin position="12"/>
        <end position="232"/>
    </location>
</feature>
<evidence type="ECO:0000256" key="3">
    <source>
        <dbReference type="ARBA" id="ARBA00014923"/>
    </source>
</evidence>
<dbReference type="Pfam" id="PF02230">
    <property type="entry name" value="Abhydrolase_2"/>
    <property type="match status" value="1"/>
</dbReference>
<evidence type="ECO:0000256" key="1">
    <source>
        <dbReference type="ARBA" id="ARBA00006499"/>
    </source>
</evidence>
<dbReference type="Proteomes" id="UP000717328">
    <property type="component" value="Unassembled WGS sequence"/>
</dbReference>
<dbReference type="GO" id="GO:0005737">
    <property type="term" value="C:cytoplasm"/>
    <property type="evidence" value="ECO:0007669"/>
    <property type="project" value="TreeGrafter"/>
</dbReference>
<dbReference type="InterPro" id="IPR003140">
    <property type="entry name" value="PLipase/COase/thioEstase"/>
</dbReference>
<dbReference type="SUPFAM" id="SSF53474">
    <property type="entry name" value="alpha/beta-Hydrolases"/>
    <property type="match status" value="1"/>
</dbReference>
<evidence type="ECO:0000256" key="2">
    <source>
        <dbReference type="ARBA" id="ARBA00012423"/>
    </source>
</evidence>
<reference evidence="11" key="1">
    <citation type="submission" date="2021-02" db="EMBL/GenBank/DDBJ databases">
        <authorList>
            <person name="Nieuwenhuis M."/>
            <person name="Van De Peppel L.J.J."/>
        </authorList>
    </citation>
    <scope>NUCLEOTIDE SEQUENCE</scope>
    <source>
        <strain evidence="11">D49</strain>
    </source>
</reference>
<reference evidence="11" key="2">
    <citation type="submission" date="2021-10" db="EMBL/GenBank/DDBJ databases">
        <title>Phylogenomics reveals ancestral predisposition of the termite-cultivated fungus Termitomyces towards a domesticated lifestyle.</title>
        <authorList>
            <person name="Auxier B."/>
            <person name="Grum-Grzhimaylo A."/>
            <person name="Cardenas M.E."/>
            <person name="Lodge J.D."/>
            <person name="Laessoe T."/>
            <person name="Pedersen O."/>
            <person name="Smith M.E."/>
            <person name="Kuyper T.W."/>
            <person name="Franco-Molano E.A."/>
            <person name="Baroni T.J."/>
            <person name="Aanen D.K."/>
        </authorList>
    </citation>
    <scope>NUCLEOTIDE SEQUENCE</scope>
    <source>
        <strain evidence="11">D49</strain>
    </source>
</reference>
<evidence type="ECO:0000256" key="4">
    <source>
        <dbReference type="ARBA" id="ARBA00022487"/>
    </source>
</evidence>
<sequence length="250" mass="27048">MAAAAALKCITVPSTAKHTATVFFVHGLGDTGHGWKPVADMFRTDPDLAHVKWILPHSPTRSVTANMGIEMPSWFDIYSFGFNTDEDETGMLQSARLINQLITDEVNSGTDPSRIVLGGFSQGATMSLLTGLTGEKKLAGIAVLSGWLPLRSKFKSLASPHASSIPVFWGHGMVDPLVKFQFCKDSSEFLTKELGIPLVEKPGDKGLSYNLYPSMGHTTNQKELDDLRAWIKNALPVTKADSEGESAPNS</sequence>
<proteinExistence type="inferred from homology"/>
<evidence type="ECO:0000256" key="8">
    <source>
        <dbReference type="ARBA" id="ARBA00031195"/>
    </source>
</evidence>
<keyword evidence="5" id="KW-0378">Hydrolase</keyword>
<dbReference type="GO" id="GO:0006631">
    <property type="term" value="P:fatty acid metabolic process"/>
    <property type="evidence" value="ECO:0007669"/>
    <property type="project" value="UniProtKB-KW"/>
</dbReference>
<protein>
    <recommendedName>
        <fullName evidence="3">Acyl-protein thioesterase 1</fullName>
        <ecNumber evidence="2">3.1.2.22</ecNumber>
    </recommendedName>
    <alternativeName>
        <fullName evidence="8">Palmitoyl-protein hydrolase</fullName>
    </alternativeName>
</protein>
<dbReference type="PANTHER" id="PTHR10655:SF17">
    <property type="entry name" value="LYSOPHOSPHOLIPASE-LIKE PROTEIN 1"/>
    <property type="match status" value="1"/>
</dbReference>
<dbReference type="AlphaFoldDB" id="A0A9P7K9B6"/>
<evidence type="ECO:0000313" key="12">
    <source>
        <dbReference type="Proteomes" id="UP000717328"/>
    </source>
</evidence>
<dbReference type="OrthoDB" id="2418081at2759"/>
<dbReference type="PANTHER" id="PTHR10655">
    <property type="entry name" value="LYSOPHOSPHOLIPASE-RELATED"/>
    <property type="match status" value="1"/>
</dbReference>
<comment type="catalytic activity">
    <reaction evidence="9">
        <text>S-hexadecanoyl-L-cysteinyl-[protein] + H2O = L-cysteinyl-[protein] + hexadecanoate + H(+)</text>
        <dbReference type="Rhea" id="RHEA:19233"/>
        <dbReference type="Rhea" id="RHEA-COMP:10131"/>
        <dbReference type="Rhea" id="RHEA-COMP:11032"/>
        <dbReference type="ChEBI" id="CHEBI:7896"/>
        <dbReference type="ChEBI" id="CHEBI:15377"/>
        <dbReference type="ChEBI" id="CHEBI:15378"/>
        <dbReference type="ChEBI" id="CHEBI:29950"/>
        <dbReference type="ChEBI" id="CHEBI:74151"/>
        <dbReference type="EC" id="3.1.2.22"/>
    </reaction>
</comment>
<evidence type="ECO:0000256" key="9">
    <source>
        <dbReference type="ARBA" id="ARBA00047337"/>
    </source>
</evidence>
<dbReference type="GO" id="GO:0008474">
    <property type="term" value="F:palmitoyl-(protein) hydrolase activity"/>
    <property type="evidence" value="ECO:0007669"/>
    <property type="project" value="UniProtKB-EC"/>
</dbReference>
<keyword evidence="12" id="KW-1185">Reference proteome</keyword>
<evidence type="ECO:0000259" key="10">
    <source>
        <dbReference type="Pfam" id="PF02230"/>
    </source>
</evidence>
<organism evidence="11 12">
    <name type="scientific">Sphagnurus paluster</name>
    <dbReference type="NCBI Taxonomy" id="117069"/>
    <lineage>
        <taxon>Eukaryota</taxon>
        <taxon>Fungi</taxon>
        <taxon>Dikarya</taxon>
        <taxon>Basidiomycota</taxon>
        <taxon>Agaricomycotina</taxon>
        <taxon>Agaricomycetes</taxon>
        <taxon>Agaricomycetidae</taxon>
        <taxon>Agaricales</taxon>
        <taxon>Tricholomatineae</taxon>
        <taxon>Lyophyllaceae</taxon>
        <taxon>Sphagnurus</taxon>
    </lineage>
</organism>
<keyword evidence="4" id="KW-0719">Serine esterase</keyword>
<keyword evidence="6" id="KW-0276">Fatty acid metabolism</keyword>
<evidence type="ECO:0000313" key="11">
    <source>
        <dbReference type="EMBL" id="KAG5639691.1"/>
    </source>
</evidence>
<gene>
    <name evidence="11" type="ORF">H0H81_005874</name>
</gene>
<comment type="similarity">
    <text evidence="1">Belongs to the AB hydrolase superfamily. AB hydrolase 2 family.</text>
</comment>
<name>A0A9P7K9B6_9AGAR</name>
<keyword evidence="6" id="KW-0443">Lipid metabolism</keyword>
<dbReference type="InterPro" id="IPR029058">
    <property type="entry name" value="AB_hydrolase_fold"/>
</dbReference>
<dbReference type="InterPro" id="IPR050565">
    <property type="entry name" value="LYPA1-2/EST-like"/>
</dbReference>
<comment type="caution">
    <text evidence="11">The sequence shown here is derived from an EMBL/GenBank/DDBJ whole genome shotgun (WGS) entry which is preliminary data.</text>
</comment>
<dbReference type="Gene3D" id="3.40.50.1820">
    <property type="entry name" value="alpha/beta hydrolase"/>
    <property type="match status" value="1"/>
</dbReference>
<evidence type="ECO:0000256" key="7">
    <source>
        <dbReference type="ARBA" id="ARBA00029392"/>
    </source>
</evidence>
<dbReference type="GO" id="GO:0052689">
    <property type="term" value="F:carboxylic ester hydrolase activity"/>
    <property type="evidence" value="ECO:0007669"/>
    <property type="project" value="UniProtKB-KW"/>
</dbReference>